<accession>A0ABY2RAV5</accession>
<comment type="caution">
    <text evidence="1">The sequence shown here is derived from an EMBL/GenBank/DDBJ whole genome shotgun (WGS) entry which is preliminary data.</text>
</comment>
<protein>
    <recommendedName>
        <fullName evidence="3">Transposase (putative) YhgA-like domain-containing protein</fullName>
    </recommendedName>
</protein>
<sequence length="73" mass="8526">MLSDQDLLKLLLPEFLVEHFDILKAEPHDAELHIYFEEKKGSSTKYNTSLILQNIANPIYTAQKPRTYIIYTT</sequence>
<gene>
    <name evidence="1" type="ORF">EK417_03475</name>
</gene>
<keyword evidence="2" id="KW-1185">Reference proteome</keyword>
<dbReference type="EMBL" id="SDLV01000005">
    <property type="protein sequence ID" value="THV62736.1"/>
    <property type="molecule type" value="Genomic_DNA"/>
</dbReference>
<evidence type="ECO:0000313" key="1">
    <source>
        <dbReference type="EMBL" id="THV62736.1"/>
    </source>
</evidence>
<evidence type="ECO:0000313" key="2">
    <source>
        <dbReference type="Proteomes" id="UP000306038"/>
    </source>
</evidence>
<organism evidence="1 2">
    <name type="scientific">Chryseobacterium candidae</name>
    <dbReference type="NCBI Taxonomy" id="1978493"/>
    <lineage>
        <taxon>Bacteria</taxon>
        <taxon>Pseudomonadati</taxon>
        <taxon>Bacteroidota</taxon>
        <taxon>Flavobacteriia</taxon>
        <taxon>Flavobacteriales</taxon>
        <taxon>Weeksellaceae</taxon>
        <taxon>Chryseobacterium group</taxon>
        <taxon>Chryseobacterium</taxon>
    </lineage>
</organism>
<dbReference type="Proteomes" id="UP000306038">
    <property type="component" value="Unassembled WGS sequence"/>
</dbReference>
<name>A0ABY2RAV5_9FLAO</name>
<reference evidence="1 2" key="1">
    <citation type="submission" date="2019-01" db="EMBL/GenBank/DDBJ databases">
        <authorList>
            <person name="B I."/>
            <person name="Ch S."/>
            <person name="Ch V.R."/>
        </authorList>
    </citation>
    <scope>NUCLEOTIDE SEQUENCE [LARGE SCALE GENOMIC DNA]</scope>
    <source>
        <strain evidence="1 2">JC507</strain>
    </source>
</reference>
<evidence type="ECO:0008006" key="3">
    <source>
        <dbReference type="Google" id="ProtNLM"/>
    </source>
</evidence>
<proteinExistence type="predicted"/>